<dbReference type="GO" id="GO:0000155">
    <property type="term" value="F:phosphorelay sensor kinase activity"/>
    <property type="evidence" value="ECO:0007669"/>
    <property type="project" value="InterPro"/>
</dbReference>
<name>A0A9X2MRJ9_9BACL</name>
<dbReference type="PROSITE" id="PS50885">
    <property type="entry name" value="HAMP"/>
    <property type="match status" value="1"/>
</dbReference>
<evidence type="ECO:0000256" key="4">
    <source>
        <dbReference type="ARBA" id="ARBA00022679"/>
    </source>
</evidence>
<evidence type="ECO:0000256" key="5">
    <source>
        <dbReference type="ARBA" id="ARBA00022777"/>
    </source>
</evidence>
<dbReference type="Gene3D" id="3.30.565.10">
    <property type="entry name" value="Histidine kinase-like ATPase, C-terminal domain"/>
    <property type="match status" value="1"/>
</dbReference>
<dbReference type="PANTHER" id="PTHR34220:SF7">
    <property type="entry name" value="SENSOR HISTIDINE KINASE YPDA"/>
    <property type="match status" value="1"/>
</dbReference>
<evidence type="ECO:0000256" key="1">
    <source>
        <dbReference type="ARBA" id="ARBA00004651"/>
    </source>
</evidence>
<evidence type="ECO:0000259" key="8">
    <source>
        <dbReference type="PROSITE" id="PS50885"/>
    </source>
</evidence>
<evidence type="ECO:0000256" key="2">
    <source>
        <dbReference type="ARBA" id="ARBA00022475"/>
    </source>
</evidence>
<dbReference type="InterPro" id="IPR003660">
    <property type="entry name" value="HAMP_dom"/>
</dbReference>
<dbReference type="GO" id="GO:0005886">
    <property type="term" value="C:plasma membrane"/>
    <property type="evidence" value="ECO:0007669"/>
    <property type="project" value="UniProtKB-SubCell"/>
</dbReference>
<dbReference type="Gene3D" id="6.10.340.10">
    <property type="match status" value="1"/>
</dbReference>
<dbReference type="InterPro" id="IPR003594">
    <property type="entry name" value="HATPase_dom"/>
</dbReference>
<dbReference type="PANTHER" id="PTHR34220">
    <property type="entry name" value="SENSOR HISTIDINE KINASE YPDA"/>
    <property type="match status" value="1"/>
</dbReference>
<keyword evidence="7" id="KW-0812">Transmembrane</keyword>
<dbReference type="Pfam" id="PF00672">
    <property type="entry name" value="HAMP"/>
    <property type="match status" value="1"/>
</dbReference>
<dbReference type="RefSeq" id="WP_257451047.1">
    <property type="nucleotide sequence ID" value="NZ_JANIPJ010000022.1"/>
</dbReference>
<organism evidence="9 10">
    <name type="scientific">Paenibacillus soyae</name>
    <dbReference type="NCBI Taxonomy" id="2969249"/>
    <lineage>
        <taxon>Bacteria</taxon>
        <taxon>Bacillati</taxon>
        <taxon>Bacillota</taxon>
        <taxon>Bacilli</taxon>
        <taxon>Bacillales</taxon>
        <taxon>Paenibacillaceae</taxon>
        <taxon>Paenibacillus</taxon>
    </lineage>
</organism>
<dbReference type="InterPro" id="IPR010559">
    <property type="entry name" value="Sig_transdc_His_kin_internal"/>
</dbReference>
<keyword evidence="6 7" id="KW-0472">Membrane</keyword>
<keyword evidence="7" id="KW-1133">Transmembrane helix</keyword>
<dbReference type="Pfam" id="PF02518">
    <property type="entry name" value="HATPase_c"/>
    <property type="match status" value="1"/>
</dbReference>
<feature type="transmembrane region" description="Helical" evidence="7">
    <location>
        <begin position="6"/>
        <end position="27"/>
    </location>
</feature>
<dbReference type="CDD" id="cd06225">
    <property type="entry name" value="HAMP"/>
    <property type="match status" value="1"/>
</dbReference>
<dbReference type="InterPro" id="IPR036890">
    <property type="entry name" value="HATPase_C_sf"/>
</dbReference>
<accession>A0A9X2MRJ9</accession>
<comment type="caution">
    <text evidence="9">The sequence shown here is derived from an EMBL/GenBank/DDBJ whole genome shotgun (WGS) entry which is preliminary data.</text>
</comment>
<dbReference type="AlphaFoldDB" id="A0A9X2MRJ9"/>
<keyword evidence="3" id="KW-0597">Phosphoprotein</keyword>
<evidence type="ECO:0000313" key="9">
    <source>
        <dbReference type="EMBL" id="MCR2806998.1"/>
    </source>
</evidence>
<evidence type="ECO:0000256" key="3">
    <source>
        <dbReference type="ARBA" id="ARBA00022553"/>
    </source>
</evidence>
<feature type="domain" description="HAMP" evidence="8">
    <location>
        <begin position="311"/>
        <end position="363"/>
    </location>
</feature>
<keyword evidence="5 9" id="KW-0418">Kinase</keyword>
<feature type="transmembrane region" description="Helical" evidence="7">
    <location>
        <begin position="290"/>
        <end position="310"/>
    </location>
</feature>
<protein>
    <submittedName>
        <fullName evidence="9">Histidine kinase</fullName>
    </submittedName>
</protein>
<dbReference type="SUPFAM" id="SSF158472">
    <property type="entry name" value="HAMP domain-like"/>
    <property type="match status" value="1"/>
</dbReference>
<dbReference type="Pfam" id="PF06580">
    <property type="entry name" value="His_kinase"/>
    <property type="match status" value="1"/>
</dbReference>
<keyword evidence="4" id="KW-0808">Transferase</keyword>
<evidence type="ECO:0000313" key="10">
    <source>
        <dbReference type="Proteomes" id="UP001141950"/>
    </source>
</evidence>
<dbReference type="SMART" id="SM00304">
    <property type="entry name" value="HAMP"/>
    <property type="match status" value="1"/>
</dbReference>
<dbReference type="EMBL" id="JANIPJ010000022">
    <property type="protein sequence ID" value="MCR2806998.1"/>
    <property type="molecule type" value="Genomic_DNA"/>
</dbReference>
<gene>
    <name evidence="9" type="ORF">NQZ67_24230</name>
</gene>
<proteinExistence type="predicted"/>
<dbReference type="InterPro" id="IPR050640">
    <property type="entry name" value="Bact_2-comp_sensor_kinase"/>
</dbReference>
<evidence type="ECO:0000256" key="6">
    <source>
        <dbReference type="ARBA" id="ARBA00023136"/>
    </source>
</evidence>
<evidence type="ECO:0000256" key="7">
    <source>
        <dbReference type="SAM" id="Phobius"/>
    </source>
</evidence>
<dbReference type="Proteomes" id="UP001141950">
    <property type="component" value="Unassembled WGS sequence"/>
</dbReference>
<keyword evidence="10" id="KW-1185">Reference proteome</keyword>
<comment type="subcellular location">
    <subcellularLocation>
        <location evidence="1">Cell membrane</location>
        <topology evidence="1">Multi-pass membrane protein</topology>
    </subcellularLocation>
</comment>
<keyword evidence="2" id="KW-1003">Cell membrane</keyword>
<sequence length="588" mass="67522">MPRSNLFKKLMALVILMLIPIMGLYVYSNQTSTEVLREELHESSRNQLQFFQHQVDTTIQSISLWPNLLLHDPDISNLKDIFGTERRYLNLDTMLLIKRIQQKISIQENSLNWVSSLMIYSPSLQRVITASDVSSYDHADLKSRLKQGWQVKTVQGADGEENYIFSLITVSPYSSFHRPEDANLIIEVQFDSANIIRMLDTFKGDGERDPFYYKADAGMIFNSASDKTIAVELAKHLNGEKQLPSDNKVVEINGESYLVNEEVSSTTGWTLVDYLPLTEVMSPIEKSNTLFYSSVAALLLMGMIVVYMLYAQVQVPMRQLVTSFQRLKNEDYTVRLLPKGNSEFSFLFTRFNSMVAQIQDLFGRVYLEKIHVREAKLKQLQSQINPHFFYNCFSFISSMAKLKNYEAIIAMSQNLSHYYRYTTRQEREFVALSEEMNLLVHYLDIQQMRMKRLSFEVHLPPWLKHKQVPPLVIQPLVENAVLHGIEPSLEAGRVVVRAEEEDGLMTVTVDDDGAGMSENEMAALAKKLSLPMDEEMSCGLWNVHQRLHLRYGEGSGLTLSRSPLGGMRATLTWLDPDHAKKREQEEQL</sequence>
<dbReference type="SUPFAM" id="SSF55874">
    <property type="entry name" value="ATPase domain of HSP90 chaperone/DNA topoisomerase II/histidine kinase"/>
    <property type="match status" value="1"/>
</dbReference>
<reference evidence="9" key="1">
    <citation type="submission" date="2022-08" db="EMBL/GenBank/DDBJ databases">
        <title>The genomic sequence of strain Paenibacillus sp. SCIV0701.</title>
        <authorList>
            <person name="Zhao H."/>
        </authorList>
    </citation>
    <scope>NUCLEOTIDE SEQUENCE</scope>
    <source>
        <strain evidence="9">SCIV0701</strain>
    </source>
</reference>